<dbReference type="Gene3D" id="3.20.20.30">
    <property type="entry name" value="Luciferase-like domain"/>
    <property type="match status" value="1"/>
</dbReference>
<protein>
    <submittedName>
        <fullName evidence="1">Uncharacterized protein</fullName>
    </submittedName>
</protein>
<dbReference type="InterPro" id="IPR036661">
    <property type="entry name" value="Luciferase-like_sf"/>
</dbReference>
<gene>
    <name evidence="1" type="ORF">D5F11_020050</name>
</gene>
<evidence type="ECO:0000313" key="1">
    <source>
        <dbReference type="EMBL" id="RST57923.1"/>
    </source>
</evidence>
<accession>A0A429X3Q8</accession>
<name>A0A429X3Q8_SIMTE</name>
<comment type="caution">
    <text evidence="1">The sequence shown here is derived from an EMBL/GenBank/DDBJ whole genome shotgun (WGS) entry which is preliminary data.</text>
</comment>
<dbReference type="GO" id="GO:0016705">
    <property type="term" value="F:oxidoreductase activity, acting on paired donors, with incorporation or reduction of molecular oxygen"/>
    <property type="evidence" value="ECO:0007669"/>
    <property type="project" value="InterPro"/>
</dbReference>
<dbReference type="EMBL" id="QYTW02000026">
    <property type="protein sequence ID" value="RST57923.1"/>
    <property type="molecule type" value="Genomic_DNA"/>
</dbReference>
<dbReference type="OrthoDB" id="9993304at2"/>
<reference evidence="1 2" key="1">
    <citation type="submission" date="2018-12" db="EMBL/GenBank/DDBJ databases">
        <authorList>
            <person name="Sun L."/>
            <person name="Chen Z."/>
        </authorList>
    </citation>
    <scope>NUCLEOTIDE SEQUENCE [LARGE SCALE GENOMIC DNA]</scope>
    <source>
        <strain evidence="1 2">LMG 29736</strain>
    </source>
</reference>
<sequence length="89" mass="9850">MPGKMGIGPEVIITVSIFCAETTEQSRNIARSSIIWGIQKEKGEGKNGIPSIKEAAEDPLSIQEKELVAKMEKRMIIGNPKEVREKILE</sequence>
<dbReference type="SUPFAM" id="SSF51679">
    <property type="entry name" value="Bacterial luciferase-like"/>
    <property type="match status" value="1"/>
</dbReference>
<dbReference type="RefSeq" id="WP_120118625.1">
    <property type="nucleotide sequence ID" value="NZ_BORI01000006.1"/>
</dbReference>
<organism evidence="1 2">
    <name type="scientific">Siminovitchia terrae</name>
    <name type="common">Bacillus terrae</name>
    <dbReference type="NCBI Taxonomy" id="1914933"/>
    <lineage>
        <taxon>Bacteria</taxon>
        <taxon>Bacillati</taxon>
        <taxon>Bacillota</taxon>
        <taxon>Bacilli</taxon>
        <taxon>Bacillales</taxon>
        <taxon>Bacillaceae</taxon>
        <taxon>Siminovitchia</taxon>
    </lineage>
</organism>
<dbReference type="Proteomes" id="UP000287296">
    <property type="component" value="Unassembled WGS sequence"/>
</dbReference>
<proteinExistence type="predicted"/>
<dbReference type="AlphaFoldDB" id="A0A429X3Q8"/>
<evidence type="ECO:0000313" key="2">
    <source>
        <dbReference type="Proteomes" id="UP000287296"/>
    </source>
</evidence>